<keyword evidence="1" id="KW-0614">Plasmid</keyword>
<dbReference type="RefSeq" id="WP_202677760.1">
    <property type="nucleotide sequence ID" value="NZ_CP068596.1"/>
</dbReference>
<name>A0A974SFH0_9BACL</name>
<evidence type="ECO:0000313" key="2">
    <source>
        <dbReference type="Proteomes" id="UP000595841"/>
    </source>
</evidence>
<keyword evidence="2" id="KW-1185">Reference proteome</keyword>
<dbReference type="KEGG" id="pson:JI735_33680"/>
<geneLocation type="plasmid" evidence="1 2">
    <name>unnamed1</name>
</geneLocation>
<accession>A0A974SFH0</accession>
<reference evidence="1 2" key="1">
    <citation type="submission" date="2021-01" db="EMBL/GenBank/DDBJ databases">
        <title>Whole genome sequence of Paenibacillus sonchi LMG 24727 for comparative genomics.</title>
        <authorList>
            <person name="Lee G."/>
            <person name="Kim M.-J."/>
            <person name="Lim K."/>
            <person name="Shin J.-H."/>
        </authorList>
    </citation>
    <scope>NUCLEOTIDE SEQUENCE [LARGE SCALE GENOMIC DNA]</scope>
    <source>
        <strain evidence="1 2">LMG 24727</strain>
        <plasmid evidence="1 2">unnamed1</plasmid>
    </source>
</reference>
<proteinExistence type="predicted"/>
<dbReference type="EMBL" id="CP068596">
    <property type="protein sequence ID" value="QQZ64603.1"/>
    <property type="molecule type" value="Genomic_DNA"/>
</dbReference>
<sequence length="161" mass="18364">MVKANLYKKLKEHASNVGRPLVGMRISIKGELYLEMDAEFLNNAQLGVIGFEAEALPDKLDKEPKATVKPLPPRTKSVPLINIAVDLMLIPKSPSTEEIEQEVSYYHQHKMFSRPIFIDKTKSGYRLRKGYLQFAAAKKLSLEEVDTLMFSSEMKVSWDDY</sequence>
<evidence type="ECO:0000313" key="1">
    <source>
        <dbReference type="EMBL" id="QQZ64603.1"/>
    </source>
</evidence>
<dbReference type="Proteomes" id="UP000595841">
    <property type="component" value="Plasmid unnamed1"/>
</dbReference>
<gene>
    <name evidence="1" type="ORF">JI735_33680</name>
</gene>
<dbReference type="AlphaFoldDB" id="A0A974SFH0"/>
<protein>
    <submittedName>
        <fullName evidence="1">Uncharacterized protein</fullName>
    </submittedName>
</protein>
<organism evidence="1 2">
    <name type="scientific">Paenibacillus sonchi</name>
    <dbReference type="NCBI Taxonomy" id="373687"/>
    <lineage>
        <taxon>Bacteria</taxon>
        <taxon>Bacillati</taxon>
        <taxon>Bacillota</taxon>
        <taxon>Bacilli</taxon>
        <taxon>Bacillales</taxon>
        <taxon>Paenibacillaceae</taxon>
        <taxon>Paenibacillus</taxon>
        <taxon>Paenibacillus sonchi group</taxon>
    </lineage>
</organism>